<organism evidence="1 2">
    <name type="scientific">Streptomyces mordarskii</name>
    <dbReference type="NCBI Taxonomy" id="1226758"/>
    <lineage>
        <taxon>Bacteria</taxon>
        <taxon>Bacillati</taxon>
        <taxon>Actinomycetota</taxon>
        <taxon>Actinomycetes</taxon>
        <taxon>Kitasatosporales</taxon>
        <taxon>Streptomycetaceae</taxon>
        <taxon>Streptomyces</taxon>
    </lineage>
</organism>
<name>A0ABN1CKC0_9ACTN</name>
<gene>
    <name evidence="1" type="ORF">GCM10010390_22810</name>
</gene>
<dbReference type="EMBL" id="BAAABZ010000013">
    <property type="protein sequence ID" value="GAA0520023.1"/>
    <property type="molecule type" value="Genomic_DNA"/>
</dbReference>
<keyword evidence="2" id="KW-1185">Reference proteome</keyword>
<dbReference type="Proteomes" id="UP001501576">
    <property type="component" value="Unassembled WGS sequence"/>
</dbReference>
<comment type="caution">
    <text evidence="1">The sequence shown here is derived from an EMBL/GenBank/DDBJ whole genome shotgun (WGS) entry which is preliminary data.</text>
</comment>
<evidence type="ECO:0000313" key="2">
    <source>
        <dbReference type="Proteomes" id="UP001501576"/>
    </source>
</evidence>
<sequence>MTSRLGSTWLMAGMPTIAIWARRRDGRDMRDHSFQVYGEMDTTARRSGDVAGALGETACQP</sequence>
<reference evidence="1 2" key="1">
    <citation type="journal article" date="2019" name="Int. J. Syst. Evol. Microbiol.">
        <title>The Global Catalogue of Microorganisms (GCM) 10K type strain sequencing project: providing services to taxonomists for standard genome sequencing and annotation.</title>
        <authorList>
            <consortium name="The Broad Institute Genomics Platform"/>
            <consortium name="The Broad Institute Genome Sequencing Center for Infectious Disease"/>
            <person name="Wu L."/>
            <person name="Ma J."/>
        </authorList>
    </citation>
    <scope>NUCLEOTIDE SEQUENCE [LARGE SCALE GENOMIC DNA]</scope>
    <source>
        <strain evidence="1 2">JCM 5052</strain>
    </source>
</reference>
<protein>
    <submittedName>
        <fullName evidence="1">Uncharacterized protein</fullName>
    </submittedName>
</protein>
<evidence type="ECO:0000313" key="1">
    <source>
        <dbReference type="EMBL" id="GAA0520023.1"/>
    </source>
</evidence>
<accession>A0ABN1CKC0</accession>
<proteinExistence type="predicted"/>